<keyword evidence="4" id="KW-1185">Reference proteome</keyword>
<feature type="compositionally biased region" description="Basic and acidic residues" evidence="1">
    <location>
        <begin position="147"/>
        <end position="189"/>
    </location>
</feature>
<organism evidence="3 4">
    <name type="scientific">Arthrobotrys musiformis</name>
    <dbReference type="NCBI Taxonomy" id="47236"/>
    <lineage>
        <taxon>Eukaryota</taxon>
        <taxon>Fungi</taxon>
        <taxon>Dikarya</taxon>
        <taxon>Ascomycota</taxon>
        <taxon>Pezizomycotina</taxon>
        <taxon>Orbiliomycetes</taxon>
        <taxon>Orbiliales</taxon>
        <taxon>Orbiliaceae</taxon>
        <taxon>Arthrobotrys</taxon>
    </lineage>
</organism>
<keyword evidence="2" id="KW-0732">Signal</keyword>
<feature type="signal peptide" evidence="2">
    <location>
        <begin position="1"/>
        <end position="18"/>
    </location>
</feature>
<reference evidence="3 4" key="1">
    <citation type="submission" date="2023-08" db="EMBL/GenBank/DDBJ databases">
        <authorList>
            <person name="Palmer J.M."/>
        </authorList>
    </citation>
    <scope>NUCLEOTIDE SEQUENCE [LARGE SCALE GENOMIC DNA]</scope>
    <source>
        <strain evidence="3 4">TWF481</strain>
    </source>
</reference>
<evidence type="ECO:0000256" key="2">
    <source>
        <dbReference type="SAM" id="SignalP"/>
    </source>
</evidence>
<dbReference type="Proteomes" id="UP001370758">
    <property type="component" value="Unassembled WGS sequence"/>
</dbReference>
<sequence>MQIVSVVAALAAVGGALAAPAPAPTAPAVLEDSIMARSASASFCKTDYVSDTNLGILGFAVDRKVVTNYASTATVTHTVDLDCKGCALNIKWQLREWAWGGKGKLMEPVKPTKTVEATVTTQTVYVCKTNPGPVLPPGGRHGKGPKGPKDGEKPKGPRPEGHKGGEKPKKDEKKEEEKKEEKTEEKKAE</sequence>
<evidence type="ECO:0000256" key="1">
    <source>
        <dbReference type="SAM" id="MobiDB-lite"/>
    </source>
</evidence>
<proteinExistence type="predicted"/>
<feature type="chain" id="PRO_5043541567" evidence="2">
    <location>
        <begin position="19"/>
        <end position="189"/>
    </location>
</feature>
<protein>
    <submittedName>
        <fullName evidence="3">Uncharacterized protein</fullName>
    </submittedName>
</protein>
<dbReference type="AlphaFoldDB" id="A0AAV9W431"/>
<name>A0AAV9W431_9PEZI</name>
<feature type="region of interest" description="Disordered" evidence="1">
    <location>
        <begin position="128"/>
        <end position="189"/>
    </location>
</feature>
<accession>A0AAV9W431</accession>
<evidence type="ECO:0000313" key="4">
    <source>
        <dbReference type="Proteomes" id="UP001370758"/>
    </source>
</evidence>
<evidence type="ECO:0000313" key="3">
    <source>
        <dbReference type="EMBL" id="KAK6501323.1"/>
    </source>
</evidence>
<comment type="caution">
    <text evidence="3">The sequence shown here is derived from an EMBL/GenBank/DDBJ whole genome shotgun (WGS) entry which is preliminary data.</text>
</comment>
<dbReference type="EMBL" id="JAVHJL010000006">
    <property type="protein sequence ID" value="KAK6501323.1"/>
    <property type="molecule type" value="Genomic_DNA"/>
</dbReference>
<gene>
    <name evidence="3" type="ORF">TWF481_009165</name>
</gene>